<keyword evidence="3" id="KW-0067">ATP-binding</keyword>
<dbReference type="Gene3D" id="3.40.50.300">
    <property type="entry name" value="P-loop containing nucleotide triphosphate hydrolases"/>
    <property type="match status" value="1"/>
</dbReference>
<evidence type="ECO:0000313" key="8">
    <source>
        <dbReference type="EMBL" id="AZG78752.1"/>
    </source>
</evidence>
<dbReference type="SUPFAM" id="SSF52540">
    <property type="entry name" value="P-loop containing nucleoside triphosphate hydrolases"/>
    <property type="match status" value="1"/>
</dbReference>
<dbReference type="AlphaFoldDB" id="A0A3G8MC69"/>
<evidence type="ECO:0000256" key="3">
    <source>
        <dbReference type="ARBA" id="ARBA00022840"/>
    </source>
</evidence>
<evidence type="ECO:0000259" key="7">
    <source>
        <dbReference type="Pfam" id="PF19044"/>
    </source>
</evidence>
<reference evidence="8 9" key="1">
    <citation type="submission" date="2018-11" db="EMBL/GenBank/DDBJ databases">
        <title>Genome squencing of methanotrophic bacteria isolated from alkaline groundwater in Korea.</title>
        <authorList>
            <person name="Nguyen L.N."/>
        </authorList>
    </citation>
    <scope>NUCLEOTIDE SEQUENCE [LARGE SCALE GENOMIC DNA]</scope>
    <source>
        <strain evidence="8 9">GW6</strain>
        <plasmid evidence="9">pgw6_1</plasmid>
    </source>
</reference>
<feature type="domain" description="CagE TrbE VirB component of type IV transporter system central" evidence="6">
    <location>
        <begin position="194"/>
        <end position="394"/>
    </location>
</feature>
<keyword evidence="4" id="KW-0843">Virulence</keyword>
<dbReference type="Proteomes" id="UP000273982">
    <property type="component" value="Plasmid pGW6_1"/>
</dbReference>
<evidence type="ECO:0000256" key="4">
    <source>
        <dbReference type="ARBA" id="ARBA00023026"/>
    </source>
</evidence>
<dbReference type="InterPro" id="IPR043964">
    <property type="entry name" value="P-loop_TraG"/>
</dbReference>
<dbReference type="EMBL" id="CP034087">
    <property type="protein sequence ID" value="AZG78752.1"/>
    <property type="molecule type" value="Genomic_DNA"/>
</dbReference>
<keyword evidence="8" id="KW-0614">Plasmid</keyword>
<evidence type="ECO:0000256" key="1">
    <source>
        <dbReference type="ARBA" id="ARBA00006512"/>
    </source>
</evidence>
<protein>
    <recommendedName>
        <fullName evidence="5">Type IV secretion system protein virB4</fullName>
    </recommendedName>
</protein>
<dbReference type="RefSeq" id="WP_124740263.1">
    <property type="nucleotide sequence ID" value="NZ_CP034087.1"/>
</dbReference>
<evidence type="ECO:0000259" key="6">
    <source>
        <dbReference type="Pfam" id="PF03135"/>
    </source>
</evidence>
<geneLocation type="plasmid" evidence="9">
    <name>pgw6_1</name>
</geneLocation>
<comment type="similarity">
    <text evidence="1">Belongs to the TrbE/VirB4 family.</text>
</comment>
<dbReference type="PANTHER" id="PTHR30121">
    <property type="entry name" value="UNCHARACTERIZED PROTEIN YJGR-RELATED"/>
    <property type="match status" value="1"/>
</dbReference>
<dbReference type="NCBIfam" id="TIGR00929">
    <property type="entry name" value="VirB4_CagE"/>
    <property type="match status" value="1"/>
</dbReference>
<dbReference type="PANTHER" id="PTHR30121:SF12">
    <property type="entry name" value="TYPE IV SECRETION SYSTEM PROTEIN CAGE"/>
    <property type="match status" value="1"/>
</dbReference>
<organism evidence="8 9">
    <name type="scientific">Methylocystis rosea</name>
    <dbReference type="NCBI Taxonomy" id="173366"/>
    <lineage>
        <taxon>Bacteria</taxon>
        <taxon>Pseudomonadati</taxon>
        <taxon>Pseudomonadota</taxon>
        <taxon>Alphaproteobacteria</taxon>
        <taxon>Hyphomicrobiales</taxon>
        <taxon>Methylocystaceae</taxon>
        <taxon>Methylocystis</taxon>
    </lineage>
</organism>
<dbReference type="InterPro" id="IPR051162">
    <property type="entry name" value="T4SS_component"/>
</dbReference>
<accession>A0A3G8MC69</accession>
<feature type="domain" description="TraG P-loop" evidence="7">
    <location>
        <begin position="643"/>
        <end position="710"/>
    </location>
</feature>
<dbReference type="Pfam" id="PF19044">
    <property type="entry name" value="P-loop_TraG"/>
    <property type="match status" value="1"/>
</dbReference>
<evidence type="ECO:0000313" key="9">
    <source>
        <dbReference type="Proteomes" id="UP000273982"/>
    </source>
</evidence>
<dbReference type="GO" id="GO:0005524">
    <property type="term" value="F:ATP binding"/>
    <property type="evidence" value="ECO:0007669"/>
    <property type="project" value="UniProtKB-KW"/>
</dbReference>
<dbReference type="InterPro" id="IPR004346">
    <property type="entry name" value="CagE_TrbE_VirB"/>
</dbReference>
<dbReference type="InterPro" id="IPR027417">
    <property type="entry name" value="P-loop_NTPase"/>
</dbReference>
<dbReference type="Gene3D" id="1.10.8.730">
    <property type="match status" value="1"/>
</dbReference>
<evidence type="ECO:0000256" key="2">
    <source>
        <dbReference type="ARBA" id="ARBA00022741"/>
    </source>
</evidence>
<proteinExistence type="inferred from homology"/>
<keyword evidence="2" id="KW-0547">Nucleotide-binding</keyword>
<name>A0A3G8MC69_9HYPH</name>
<evidence type="ECO:0000256" key="5">
    <source>
        <dbReference type="ARBA" id="ARBA00023635"/>
    </source>
</evidence>
<sequence>MAKLAKHILRSLTFGGIEAKEAAIAKHIPYLRHVEEQIVKTKDGHFLMVVKIGGFCFQTADQAYIDMRLSARNTLLRAMNDSRFAVYCHTIRREVTPEIGGAFDNWFCRELDRRYMAGQGKRRMFVNDLYVTIIRRGFVGKVGMAERAATLFRKGLGVDEKDIEREAIRELKDTTANYCKEMASYAPRALGCVMRGGVVCSEIAEFLAMLINGGAPLSLALPRMPLDTYLPTKRVTFGKKALELRGASSADTRFGAMLSVREYPAYTGAGMLDGLLRIPHELIVSQSFALEDRAPVMTHLAKVERQIKASDEAGTDVEAAITIARNELVTGATVLGYHHLTVCALGRTIREMESCVQAATQELQNFGTIIVREDMNAEPCFWAQLPGNFGYIARRSLISSRNFVGFASLHNFAVGQKDRNRWGPAISVLETTSQTPYWFNFHRRQVGNFTVVGPTGSGKTVGLGFLLAQAMRVTPRPRVAFFDKDRGADPLIRAMGGSYDVLAPGVPTGFNPLQLAGSAEDRAFLHDLLSFMVRPRDGSDLSALQIKIIERAVDQIFSIPARERRFSDVAQLLRGAERMGQDDLASRYDVWTKARGWLFNNDVDRWSATNGVFGFDMTKVLEDDDIRTAALGYIFHRIEAMMDGAPMMLFIDEGWKLLTDDKFASFLNDKLKTIRKLNGIVGFGTQSARDIIQSPMGHTLLEQTPTNIFFPNAKADRRSYVEGFKLSEREFDWVLNTHPDSRQFLIKHDQDSVIARLDLSDIPDFVKVLSGNVETVAECEELRARVGNDPRIWVPIFCDWTEARKEVADAA</sequence>
<dbReference type="Pfam" id="PF03135">
    <property type="entry name" value="CagE_TrbE_VirB"/>
    <property type="match status" value="1"/>
</dbReference>
<dbReference type="InterPro" id="IPR018145">
    <property type="entry name" value="CagE_TrbE_VirB_cntrl_dom"/>
</dbReference>
<dbReference type="KEGG" id="mros:EHO51_18080"/>
<gene>
    <name evidence="8" type="ORF">EHO51_18080</name>
</gene>